<evidence type="ECO:0000313" key="6">
    <source>
        <dbReference type="Proteomes" id="UP000266673"/>
    </source>
</evidence>
<keyword evidence="6" id="KW-1185">Reference proteome</keyword>
<proteinExistence type="predicted"/>
<name>A0A397TZ47_9GLOM</name>
<dbReference type="InterPro" id="IPR035979">
    <property type="entry name" value="RBD_domain_sf"/>
</dbReference>
<dbReference type="GO" id="GO:0005730">
    <property type="term" value="C:nucleolus"/>
    <property type="evidence" value="ECO:0007669"/>
    <property type="project" value="TreeGrafter"/>
</dbReference>
<dbReference type="OrthoDB" id="439808at2759"/>
<keyword evidence="1 2" id="KW-0694">RNA-binding</keyword>
<feature type="compositionally biased region" description="Polar residues" evidence="3">
    <location>
        <begin position="266"/>
        <end position="283"/>
    </location>
</feature>
<dbReference type="PANTHER" id="PTHR23236">
    <property type="entry name" value="EUKARYOTIC TRANSLATION INITIATION FACTOR 4B/4H"/>
    <property type="match status" value="1"/>
</dbReference>
<feature type="region of interest" description="Disordered" evidence="3">
    <location>
        <begin position="220"/>
        <end position="295"/>
    </location>
</feature>
<feature type="region of interest" description="Disordered" evidence="3">
    <location>
        <begin position="1"/>
        <end position="23"/>
    </location>
</feature>
<evidence type="ECO:0000256" key="2">
    <source>
        <dbReference type="PROSITE-ProRule" id="PRU00176"/>
    </source>
</evidence>
<evidence type="ECO:0000256" key="1">
    <source>
        <dbReference type="ARBA" id="ARBA00022884"/>
    </source>
</evidence>
<dbReference type="EMBL" id="QKWP01002474">
    <property type="protein sequence ID" value="RIB03224.1"/>
    <property type="molecule type" value="Genomic_DNA"/>
</dbReference>
<gene>
    <name evidence="5" type="ORF">C2G38_2225735</name>
</gene>
<dbReference type="STRING" id="44941.A0A397TZ47"/>
<evidence type="ECO:0000313" key="5">
    <source>
        <dbReference type="EMBL" id="RIB03224.1"/>
    </source>
</evidence>
<sequence>MSTTPCEKKLTKRQQKALAFRKNQGQKSKLITDNGKNVSIEIDNKVAEAEKSKKRKYIKEVGELKIEKKKHKRPKNYKETEKDTGVNDVEDLDKSIKEENYLNDEQLDGDQNDSENIEDRIVQDNQKKDGSNNIKLSKKSSPRFIVFVANLPYNTKGEELSKHFESAGVPISIRLITDKNTKKQKGFAFIEFDNSQSMKKALIFHHTIFKNRQIRVELTAGGGGNKSEIRRKKLEQKKKKLEDERRKIHKNYVAPTKSKPKDINRNELTSLLKTTSQSDNKVQTKVKKPRLKGSNSIKLNNIRAFG</sequence>
<organism evidence="5 6">
    <name type="scientific">Gigaspora rosea</name>
    <dbReference type="NCBI Taxonomy" id="44941"/>
    <lineage>
        <taxon>Eukaryota</taxon>
        <taxon>Fungi</taxon>
        <taxon>Fungi incertae sedis</taxon>
        <taxon>Mucoromycota</taxon>
        <taxon>Glomeromycotina</taxon>
        <taxon>Glomeromycetes</taxon>
        <taxon>Diversisporales</taxon>
        <taxon>Gigasporaceae</taxon>
        <taxon>Gigaspora</taxon>
    </lineage>
</organism>
<evidence type="ECO:0000256" key="3">
    <source>
        <dbReference type="SAM" id="MobiDB-lite"/>
    </source>
</evidence>
<dbReference type="GO" id="GO:0019843">
    <property type="term" value="F:rRNA binding"/>
    <property type="evidence" value="ECO:0007669"/>
    <property type="project" value="TreeGrafter"/>
</dbReference>
<dbReference type="GO" id="GO:0042274">
    <property type="term" value="P:ribosomal small subunit biogenesis"/>
    <property type="evidence" value="ECO:0007669"/>
    <property type="project" value="TreeGrafter"/>
</dbReference>
<dbReference type="InterPro" id="IPR012677">
    <property type="entry name" value="Nucleotide-bd_a/b_plait_sf"/>
</dbReference>
<dbReference type="CDD" id="cd12400">
    <property type="entry name" value="RRM_Nop6"/>
    <property type="match status" value="1"/>
</dbReference>
<dbReference type="AlphaFoldDB" id="A0A397TZ47"/>
<protein>
    <recommendedName>
        <fullName evidence="4">RRM domain-containing protein</fullName>
    </recommendedName>
</protein>
<dbReference type="Gene3D" id="3.30.70.330">
    <property type="match status" value="1"/>
</dbReference>
<dbReference type="Proteomes" id="UP000266673">
    <property type="component" value="Unassembled WGS sequence"/>
</dbReference>
<dbReference type="PROSITE" id="PS50102">
    <property type="entry name" value="RRM"/>
    <property type="match status" value="1"/>
</dbReference>
<feature type="region of interest" description="Disordered" evidence="3">
    <location>
        <begin position="60"/>
        <end position="115"/>
    </location>
</feature>
<accession>A0A397TZ47</accession>
<dbReference type="InterPro" id="IPR000504">
    <property type="entry name" value="RRM_dom"/>
</dbReference>
<comment type="caution">
    <text evidence="5">The sequence shown here is derived from an EMBL/GenBank/DDBJ whole genome shotgun (WGS) entry which is preliminary data.</text>
</comment>
<reference evidence="5 6" key="1">
    <citation type="submission" date="2018-06" db="EMBL/GenBank/DDBJ databases">
        <title>Comparative genomics reveals the genomic features of Rhizophagus irregularis, R. cerebriforme, R. diaphanum and Gigaspora rosea, and their symbiotic lifestyle signature.</title>
        <authorList>
            <person name="Morin E."/>
            <person name="San Clemente H."/>
            <person name="Chen E.C.H."/>
            <person name="De La Providencia I."/>
            <person name="Hainaut M."/>
            <person name="Kuo A."/>
            <person name="Kohler A."/>
            <person name="Murat C."/>
            <person name="Tang N."/>
            <person name="Roy S."/>
            <person name="Loubradou J."/>
            <person name="Henrissat B."/>
            <person name="Grigoriev I.V."/>
            <person name="Corradi N."/>
            <person name="Roux C."/>
            <person name="Martin F.M."/>
        </authorList>
    </citation>
    <scope>NUCLEOTIDE SEQUENCE [LARGE SCALE GENOMIC DNA]</scope>
    <source>
        <strain evidence="5 6">DAOM 194757</strain>
    </source>
</reference>
<dbReference type="SUPFAM" id="SSF54928">
    <property type="entry name" value="RNA-binding domain, RBD"/>
    <property type="match status" value="1"/>
</dbReference>
<dbReference type="PANTHER" id="PTHR23236:SF51">
    <property type="entry name" value="NUCLEOLAR PROTEIN 6"/>
    <property type="match status" value="1"/>
</dbReference>
<dbReference type="Pfam" id="PF00076">
    <property type="entry name" value="RRM_1"/>
    <property type="match status" value="1"/>
</dbReference>
<feature type="domain" description="RRM" evidence="4">
    <location>
        <begin position="144"/>
        <end position="221"/>
    </location>
</feature>
<feature type="compositionally biased region" description="Acidic residues" evidence="3">
    <location>
        <begin position="101"/>
        <end position="115"/>
    </location>
</feature>
<feature type="compositionally biased region" description="Basic residues" evidence="3">
    <location>
        <begin position="229"/>
        <end position="239"/>
    </location>
</feature>
<dbReference type="SMART" id="SM00360">
    <property type="entry name" value="RRM"/>
    <property type="match status" value="1"/>
</dbReference>
<evidence type="ECO:0000259" key="4">
    <source>
        <dbReference type="PROSITE" id="PS50102"/>
    </source>
</evidence>
<dbReference type="InterPro" id="IPR034228">
    <property type="entry name" value="Nop6_RRM"/>
</dbReference>
<feature type="compositionally biased region" description="Basic and acidic residues" evidence="3">
    <location>
        <begin position="76"/>
        <end position="85"/>
    </location>
</feature>